<keyword evidence="16" id="KW-0539">Nucleus</keyword>
<comment type="catalytic activity">
    <reaction evidence="19">
        <text>ATP + H2O = ADP + phosphate + H(+)</text>
        <dbReference type="Rhea" id="RHEA:13065"/>
        <dbReference type="ChEBI" id="CHEBI:15377"/>
        <dbReference type="ChEBI" id="CHEBI:15378"/>
        <dbReference type="ChEBI" id="CHEBI:30616"/>
        <dbReference type="ChEBI" id="CHEBI:43474"/>
        <dbReference type="ChEBI" id="CHEBI:456216"/>
        <dbReference type="EC" id="3.6.4.12"/>
    </reaction>
</comment>
<dbReference type="Gene3D" id="2.40.290.10">
    <property type="match status" value="1"/>
</dbReference>
<evidence type="ECO:0000256" key="16">
    <source>
        <dbReference type="ARBA" id="ARBA00023242"/>
    </source>
</evidence>
<keyword evidence="13" id="KW-0238">DNA-binding</keyword>
<dbReference type="AlphaFoldDB" id="A0A3D8SAV0"/>
<dbReference type="EMBL" id="PDLN01000006">
    <property type="protein sequence ID" value="RDW83271.1"/>
    <property type="molecule type" value="Genomic_DNA"/>
</dbReference>
<dbReference type="Gene3D" id="1.10.1600.10">
    <property type="match status" value="1"/>
</dbReference>
<dbReference type="InterPro" id="IPR002035">
    <property type="entry name" value="VWF_A"/>
</dbReference>
<dbReference type="Pfam" id="PF08785">
    <property type="entry name" value="Ku_PK_bind"/>
    <property type="match status" value="1"/>
</dbReference>
<evidence type="ECO:0000256" key="15">
    <source>
        <dbReference type="ARBA" id="ARBA00023204"/>
    </source>
</evidence>
<evidence type="ECO:0000256" key="9">
    <source>
        <dbReference type="ARBA" id="ARBA00022801"/>
    </source>
</evidence>
<evidence type="ECO:0000256" key="3">
    <source>
        <dbReference type="ARBA" id="ARBA00007726"/>
    </source>
</evidence>
<evidence type="ECO:0000313" key="22">
    <source>
        <dbReference type="EMBL" id="RDW83271.1"/>
    </source>
</evidence>
<evidence type="ECO:0000256" key="8">
    <source>
        <dbReference type="ARBA" id="ARBA00022763"/>
    </source>
</evidence>
<comment type="subcellular location">
    <subcellularLocation>
        <location evidence="2">Chromosome</location>
        <location evidence="2">Telomere</location>
    </subcellularLocation>
    <subcellularLocation>
        <location evidence="1">Nucleus</location>
    </subcellularLocation>
</comment>
<dbReference type="GO" id="GO:0006310">
    <property type="term" value="P:DNA recombination"/>
    <property type="evidence" value="ECO:0007669"/>
    <property type="project" value="UniProtKB-KW"/>
</dbReference>
<comment type="function">
    <text evidence="17">Single-stranded DNA-dependent ATP-dependent helicase. Involved in non-homologous end joining (NHEJ) DNA double strand break repair. DNA-binding is sequence-independent but has a high affinity to nicks in double-stranded DNA and to the ends of duplex DNA. Binds to naturally occurring chromosomal ends, and therefore provides chromosomal end protection. Required also for telomere recombination to repair telomeric ends in the absence of telomerase. KU70, of the KU70/KU80 heterodimer, binds to the stem loop of TLC1, the RNA component of telomerase. Involved in telomere maintenance. Interacts with telomeric repeats and subtelomeric sequences thereby controlling telomere length and protecting against subtelomeric rearrangement. Maintains telomeric chromatin, which is involved in silencing the expression of genes located at the telomere. Required for mating-type switching.</text>
</comment>
<evidence type="ECO:0000256" key="4">
    <source>
        <dbReference type="ARBA" id="ARBA00012551"/>
    </source>
</evidence>
<protein>
    <recommendedName>
        <fullName evidence="5">ATP-dependent DNA helicase II subunit 2</fullName>
        <ecNumber evidence="4">3.6.4.12</ecNumber>
    </recommendedName>
    <alternativeName>
        <fullName evidence="18">ATP-dependent DNA helicase II subunit Ku80</fullName>
    </alternativeName>
</protein>
<dbReference type="OrthoDB" id="30826at2759"/>
<organism evidence="22 23">
    <name type="scientific">Coleophoma crateriformis</name>
    <dbReference type="NCBI Taxonomy" id="565419"/>
    <lineage>
        <taxon>Eukaryota</taxon>
        <taxon>Fungi</taxon>
        <taxon>Dikarya</taxon>
        <taxon>Ascomycota</taxon>
        <taxon>Pezizomycotina</taxon>
        <taxon>Leotiomycetes</taxon>
        <taxon>Helotiales</taxon>
        <taxon>Dermateaceae</taxon>
        <taxon>Coleophoma</taxon>
    </lineage>
</organism>
<dbReference type="GO" id="GO:0042162">
    <property type="term" value="F:telomeric DNA binding"/>
    <property type="evidence" value="ECO:0007669"/>
    <property type="project" value="InterPro"/>
</dbReference>
<dbReference type="InterPro" id="IPR036465">
    <property type="entry name" value="vWFA_dom_sf"/>
</dbReference>
<evidence type="ECO:0000256" key="18">
    <source>
        <dbReference type="ARBA" id="ARBA00031847"/>
    </source>
</evidence>
<evidence type="ECO:0000259" key="21">
    <source>
        <dbReference type="PROSITE" id="PS50234"/>
    </source>
</evidence>
<name>A0A3D8SAV0_9HELO</name>
<feature type="compositionally biased region" description="Polar residues" evidence="20">
    <location>
        <begin position="271"/>
        <end position="290"/>
    </location>
</feature>
<dbReference type="GO" id="GO:0003690">
    <property type="term" value="F:double-stranded DNA binding"/>
    <property type="evidence" value="ECO:0007669"/>
    <property type="project" value="TreeGrafter"/>
</dbReference>
<keyword evidence="23" id="KW-1185">Reference proteome</keyword>
<keyword evidence="10 22" id="KW-0347">Helicase</keyword>
<evidence type="ECO:0000256" key="10">
    <source>
        <dbReference type="ARBA" id="ARBA00022806"/>
    </source>
</evidence>
<dbReference type="GO" id="GO:0043564">
    <property type="term" value="C:Ku70:Ku80 complex"/>
    <property type="evidence" value="ECO:0007669"/>
    <property type="project" value="InterPro"/>
</dbReference>
<dbReference type="PANTHER" id="PTHR12604">
    <property type="entry name" value="KU AUTOANTIGEN DNA HELICASE"/>
    <property type="match status" value="1"/>
</dbReference>
<dbReference type="InterPro" id="IPR036494">
    <property type="entry name" value="Ku_C_sf"/>
</dbReference>
<evidence type="ECO:0000256" key="11">
    <source>
        <dbReference type="ARBA" id="ARBA00022840"/>
    </source>
</evidence>
<dbReference type="Gene3D" id="3.40.50.410">
    <property type="entry name" value="von Willebrand factor, type A domain"/>
    <property type="match status" value="1"/>
</dbReference>
<dbReference type="GO" id="GO:0005524">
    <property type="term" value="F:ATP binding"/>
    <property type="evidence" value="ECO:0007669"/>
    <property type="project" value="UniProtKB-KW"/>
</dbReference>
<dbReference type="EC" id="3.6.4.12" evidence="4"/>
<dbReference type="GO" id="GO:0003684">
    <property type="term" value="F:damaged DNA binding"/>
    <property type="evidence" value="ECO:0007669"/>
    <property type="project" value="InterPro"/>
</dbReference>
<dbReference type="CDD" id="cd00873">
    <property type="entry name" value="KU80"/>
    <property type="match status" value="1"/>
</dbReference>
<dbReference type="GO" id="GO:0006303">
    <property type="term" value="P:double-strand break repair via nonhomologous end joining"/>
    <property type="evidence" value="ECO:0007669"/>
    <property type="project" value="InterPro"/>
</dbReference>
<comment type="caution">
    <text evidence="22">The sequence shown here is derived from an EMBL/GenBank/DDBJ whole genome shotgun (WGS) entry which is preliminary data.</text>
</comment>
<dbReference type="SUPFAM" id="SSF101420">
    <property type="entry name" value="C-terminal domain of Ku80"/>
    <property type="match status" value="1"/>
</dbReference>
<evidence type="ECO:0000256" key="19">
    <source>
        <dbReference type="ARBA" id="ARBA00047995"/>
    </source>
</evidence>
<dbReference type="PROSITE" id="PS50234">
    <property type="entry name" value="VWFA"/>
    <property type="match status" value="1"/>
</dbReference>
<evidence type="ECO:0000256" key="6">
    <source>
        <dbReference type="ARBA" id="ARBA00022454"/>
    </source>
</evidence>
<feature type="domain" description="VWFA" evidence="21">
    <location>
        <begin position="6"/>
        <end position="240"/>
    </location>
</feature>
<dbReference type="SMART" id="SM00559">
    <property type="entry name" value="Ku78"/>
    <property type="match status" value="1"/>
</dbReference>
<sequence length="745" mass="83228">MSDKQATIYIVDLGATMKDCHNGRIETDLDFAMRYVWDKITTTMAASRKTWQLGVIGLRTDDTNVPLDDDDGYEHISVLKDLGPMEMSHLRSLQRSLDNEKIDKNEGGDATSAIALAVDMINKGTTNAKGVPLKFERKIILVTDGRGDIDGDEAYLSGLSKQINEANITLIVVGVDFDDPDYGYKEEDKDTKKADNEALLKSLAEECYGSVFGTMAEAVEDLAVPRLKSTRPYSTFKGKLTLGNPEKYELTAVSIDVERYFRTKSAKPPSASSYVTRSDTGASVQSSNTVEDTDMHDITAAGGDLSSVKTSYAYKVKDETSTLGWKHVDRDDLEKGYEYGSTAVHIAASDENVTKLETFQSFSIIGFIPWEKYERYLNMGESCVTIAQQTNDRAQLALSSLIHALFETESYAVARIVAKDGKDPIIVLLAPSIEPHLECLIDVPLPFAEDIRPYRFPPLDRVITTTGAVLDKHRNLPTHDLKEAMGKYVDAMDLSNLGRNDDDERTEYMTIEETYSPLIHRMDQTIRRRAITSDETVGPPADILLKWAQPPEELVAASSSQLEALVEAADVKRVLPKTKGKRKGRDTITPLSGLDIESLLNSQKRLKISAENAIPEFKQMLQNSETEETIEYAADQMGVIIRGLVSKSTGNTEYDRAIENMKVMRDQSIKYDLVEKYNDFLRDLKSKIAKEELNGDRREFWFQAVKQNRLGLIDDETIPTSTVSPQEAREFFSIKSELPDRSKAA</sequence>
<comment type="similarity">
    <text evidence="3">Belongs to the ku80 family.</text>
</comment>
<dbReference type="SUPFAM" id="SSF53300">
    <property type="entry name" value="vWA-like"/>
    <property type="match status" value="1"/>
</dbReference>
<dbReference type="InterPro" id="IPR024193">
    <property type="entry name" value="Ku80"/>
</dbReference>
<dbReference type="InterPro" id="IPR005161">
    <property type="entry name" value="Ku_N"/>
</dbReference>
<keyword evidence="6" id="KW-0158">Chromosome</keyword>
<dbReference type="SUPFAM" id="SSF100939">
    <property type="entry name" value="SPOC domain-like"/>
    <property type="match status" value="1"/>
</dbReference>
<keyword evidence="12" id="KW-0779">Telomere</keyword>
<dbReference type="FunFam" id="1.10.1600.10:FF:000002">
    <property type="entry name" value="X-ray repair cross-complementing protein 5"/>
    <property type="match status" value="1"/>
</dbReference>
<keyword evidence="9" id="KW-0378">Hydrolase</keyword>
<evidence type="ECO:0000256" key="17">
    <source>
        <dbReference type="ARBA" id="ARBA00024890"/>
    </source>
</evidence>
<dbReference type="FunFam" id="3.40.50.410:FF:000073">
    <property type="entry name" value="ATP-dependent DNA helicase II subunit 2"/>
    <property type="match status" value="1"/>
</dbReference>
<evidence type="ECO:0000256" key="14">
    <source>
        <dbReference type="ARBA" id="ARBA00023172"/>
    </source>
</evidence>
<evidence type="ECO:0000256" key="7">
    <source>
        <dbReference type="ARBA" id="ARBA00022741"/>
    </source>
</evidence>
<dbReference type="GO" id="GO:0016787">
    <property type="term" value="F:hydrolase activity"/>
    <property type="evidence" value="ECO:0007669"/>
    <property type="project" value="UniProtKB-KW"/>
</dbReference>
<evidence type="ECO:0000256" key="1">
    <source>
        <dbReference type="ARBA" id="ARBA00004123"/>
    </source>
</evidence>
<evidence type="ECO:0000256" key="5">
    <source>
        <dbReference type="ARBA" id="ARBA00021792"/>
    </source>
</evidence>
<keyword evidence="11" id="KW-0067">ATP-binding</keyword>
<dbReference type="Gene3D" id="1.25.40.240">
    <property type="entry name" value="Ku, C-terminal domain"/>
    <property type="match status" value="1"/>
</dbReference>
<proteinExistence type="inferred from homology"/>
<keyword evidence="15" id="KW-0234">DNA repair</keyword>
<feature type="region of interest" description="Disordered" evidence="20">
    <location>
        <begin position="271"/>
        <end position="296"/>
    </location>
</feature>
<evidence type="ECO:0000256" key="20">
    <source>
        <dbReference type="SAM" id="MobiDB-lite"/>
    </source>
</evidence>
<dbReference type="InterPro" id="IPR006164">
    <property type="entry name" value="DNA_bd_Ku70/Ku80"/>
</dbReference>
<keyword evidence="14" id="KW-0233">DNA recombination</keyword>
<accession>A0A3D8SAV0</accession>
<keyword evidence="7" id="KW-0547">Nucleotide-binding</keyword>
<dbReference type="InterPro" id="IPR014893">
    <property type="entry name" value="Ku_PK_bind"/>
</dbReference>
<keyword evidence="8" id="KW-0227">DNA damage</keyword>
<dbReference type="PANTHER" id="PTHR12604:SF4">
    <property type="entry name" value="X-RAY REPAIR CROSS-COMPLEMENTING PROTEIN 5"/>
    <property type="match status" value="1"/>
</dbReference>
<dbReference type="Proteomes" id="UP000256328">
    <property type="component" value="Unassembled WGS sequence"/>
</dbReference>
<dbReference type="Pfam" id="PF03731">
    <property type="entry name" value="Ku_N"/>
    <property type="match status" value="1"/>
</dbReference>
<dbReference type="Pfam" id="PF02735">
    <property type="entry name" value="Ku"/>
    <property type="match status" value="1"/>
</dbReference>
<evidence type="ECO:0000313" key="23">
    <source>
        <dbReference type="Proteomes" id="UP000256328"/>
    </source>
</evidence>
<reference evidence="22 23" key="1">
    <citation type="journal article" date="2018" name="IMA Fungus">
        <title>IMA Genome-F 9: Draft genome sequence of Annulohypoxylon stygium, Aspergillus mulundensis, Berkeleyomyces basicola (syn. Thielaviopsis basicola), Ceratocystis smalleyi, two Cercospora beticola strains, Coleophoma cylindrospora, Fusarium fracticaudum, Phialophora cf. hyalina, and Morchella septimelata.</title>
        <authorList>
            <person name="Wingfield B.D."/>
            <person name="Bills G.F."/>
            <person name="Dong Y."/>
            <person name="Huang W."/>
            <person name="Nel W.J."/>
            <person name="Swalarsk-Parry B.S."/>
            <person name="Vaghefi N."/>
            <person name="Wilken P.M."/>
            <person name="An Z."/>
            <person name="de Beer Z.W."/>
            <person name="De Vos L."/>
            <person name="Chen L."/>
            <person name="Duong T.A."/>
            <person name="Gao Y."/>
            <person name="Hammerbacher A."/>
            <person name="Kikkert J.R."/>
            <person name="Li Y."/>
            <person name="Li H."/>
            <person name="Li K."/>
            <person name="Li Q."/>
            <person name="Liu X."/>
            <person name="Ma X."/>
            <person name="Naidoo K."/>
            <person name="Pethybridge S.J."/>
            <person name="Sun J."/>
            <person name="Steenkamp E.T."/>
            <person name="van der Nest M.A."/>
            <person name="van Wyk S."/>
            <person name="Wingfield M.J."/>
            <person name="Xiong C."/>
            <person name="Yue Q."/>
            <person name="Zhang X."/>
        </authorList>
    </citation>
    <scope>NUCLEOTIDE SEQUENCE [LARGE SCALE GENOMIC DNA]</scope>
    <source>
        <strain evidence="22 23">BP5796</strain>
    </source>
</reference>
<dbReference type="GO" id="GO:0000723">
    <property type="term" value="P:telomere maintenance"/>
    <property type="evidence" value="ECO:0007669"/>
    <property type="project" value="InterPro"/>
</dbReference>
<evidence type="ECO:0000256" key="2">
    <source>
        <dbReference type="ARBA" id="ARBA00004574"/>
    </source>
</evidence>
<dbReference type="GO" id="GO:0003678">
    <property type="term" value="F:DNA helicase activity"/>
    <property type="evidence" value="ECO:0007669"/>
    <property type="project" value="UniProtKB-EC"/>
</dbReference>
<gene>
    <name evidence="22" type="ORF">BP5796_04762</name>
</gene>
<dbReference type="GO" id="GO:0000781">
    <property type="term" value="C:chromosome, telomeric region"/>
    <property type="evidence" value="ECO:0007669"/>
    <property type="project" value="UniProtKB-SubCell"/>
</dbReference>
<evidence type="ECO:0000256" key="12">
    <source>
        <dbReference type="ARBA" id="ARBA00022895"/>
    </source>
</evidence>
<dbReference type="PIRSF" id="PIRSF016570">
    <property type="entry name" value="Ku80"/>
    <property type="match status" value="1"/>
</dbReference>
<dbReference type="InterPro" id="IPR016194">
    <property type="entry name" value="SPOC-like_C_dom_sf"/>
</dbReference>
<dbReference type="FunFam" id="2.40.290.10:FF:000008">
    <property type="entry name" value="ATP-dependent DNA helicase II subunit 2"/>
    <property type="match status" value="1"/>
</dbReference>
<evidence type="ECO:0000256" key="13">
    <source>
        <dbReference type="ARBA" id="ARBA00023125"/>
    </source>
</evidence>